<dbReference type="AlphaFoldDB" id="K2IGU3"/>
<evidence type="ECO:0000313" key="2">
    <source>
        <dbReference type="EMBL" id="EKE69316.1"/>
    </source>
</evidence>
<dbReference type="Pfam" id="PF00903">
    <property type="entry name" value="Glyoxalase"/>
    <property type="match status" value="1"/>
</dbReference>
<name>K2IGU3_9RHOB</name>
<feature type="domain" description="VOC" evidence="1">
    <location>
        <begin position="145"/>
        <end position="258"/>
    </location>
</feature>
<evidence type="ECO:0000259" key="1">
    <source>
        <dbReference type="PROSITE" id="PS51819"/>
    </source>
</evidence>
<dbReference type="InterPro" id="IPR029058">
    <property type="entry name" value="AB_hydrolase_fold"/>
</dbReference>
<gene>
    <name evidence="2" type="ORF">B30_16148</name>
</gene>
<dbReference type="RefSeq" id="WP_009573218.1">
    <property type="nucleotide sequence ID" value="NZ_AMRK01000010.1"/>
</dbReference>
<dbReference type="InterPro" id="IPR037523">
    <property type="entry name" value="VOC_core"/>
</dbReference>
<dbReference type="InterPro" id="IPR052537">
    <property type="entry name" value="Extradiol_RC_dioxygenase"/>
</dbReference>
<accession>K2IGU3</accession>
<sequence length="513" mass="55458">MTTGIHHVTAITRNVQKNVDFYAGFLGLKLVKQTGGYEDAEQLHLFYGDALGSPGSIITFLVWQDGAPGRVGLGALSEVAFTVPKNSLGDWLTRAMTAGIQVSGPTRELGETVLRLRDPDGIVVKLVGGDAPATAPLADPVAPTRIHGVTLLSEDARATADFLVRFGYSEALRDGPFIRLRSDQDVVDVRASAGFVPALPGTGMFDHVAFRARDVDALRQMRLDLRTQDGVTNVHDRKYFLSLYVREPMGTLVEYATDAPGFTADEDAAHLGETLMIPATDAVRAADLRVTLPQFARPGEERRPMRDLPFVHRFHTPDTPDGSTIVLLHGTGGNEADLMPLAARLNPRATLLGVRGRATEEGITRWFRRFDAVTYDQDDIRAEARAFVAFVEGATRSYGLDPKTTTFLGYSNGANLLGAILRLHPGVVQRAILLRGIEALEDAPTADLTDSDVLLLTGAQDPFGRMVPQLEASLTSGGATLNAQIIDAGHDLSPEDVRIAAKWLAKIPQGEPR</sequence>
<dbReference type="InterPro" id="IPR004360">
    <property type="entry name" value="Glyas_Fos-R_dOase_dom"/>
</dbReference>
<dbReference type="SUPFAM" id="SSF53474">
    <property type="entry name" value="alpha/beta-Hydrolases"/>
    <property type="match status" value="1"/>
</dbReference>
<dbReference type="eggNOG" id="COG0400">
    <property type="taxonomic scope" value="Bacteria"/>
</dbReference>
<dbReference type="Gene3D" id="3.10.180.10">
    <property type="entry name" value="2,3-Dihydroxybiphenyl 1,2-Dioxygenase, domain 1"/>
    <property type="match status" value="2"/>
</dbReference>
<dbReference type="GO" id="GO:0051213">
    <property type="term" value="F:dioxygenase activity"/>
    <property type="evidence" value="ECO:0007669"/>
    <property type="project" value="UniProtKB-KW"/>
</dbReference>
<dbReference type="PATRIC" id="fig|1208323.3.peg.3344"/>
<dbReference type="PANTHER" id="PTHR36110:SF2">
    <property type="entry name" value="RING-CLEAVING DIOXYGENASE MHQE-RELATED"/>
    <property type="match status" value="1"/>
</dbReference>
<evidence type="ECO:0000313" key="3">
    <source>
        <dbReference type="Proteomes" id="UP000006762"/>
    </source>
</evidence>
<dbReference type="eggNOG" id="COG0346">
    <property type="taxonomic scope" value="Bacteria"/>
</dbReference>
<dbReference type="STRING" id="1208323.B30_16148"/>
<organism evidence="2 3">
    <name type="scientific">Celeribacter baekdonensis B30</name>
    <dbReference type="NCBI Taxonomy" id="1208323"/>
    <lineage>
        <taxon>Bacteria</taxon>
        <taxon>Pseudomonadati</taxon>
        <taxon>Pseudomonadota</taxon>
        <taxon>Alphaproteobacteria</taxon>
        <taxon>Rhodobacterales</taxon>
        <taxon>Roseobacteraceae</taxon>
        <taxon>Celeribacter</taxon>
    </lineage>
</organism>
<dbReference type="OrthoDB" id="9785698at2"/>
<dbReference type="PROSITE" id="PS51819">
    <property type="entry name" value="VOC"/>
    <property type="match status" value="2"/>
</dbReference>
<reference evidence="2 3" key="1">
    <citation type="submission" date="2012-09" db="EMBL/GenBank/DDBJ databases">
        <title>Celeribacter baekdonensis B30 Genome Sequencing.</title>
        <authorList>
            <person name="Wang W."/>
        </authorList>
    </citation>
    <scope>NUCLEOTIDE SEQUENCE [LARGE SCALE GENOMIC DNA]</scope>
    <source>
        <strain evidence="2 3">B30</strain>
    </source>
</reference>
<feature type="domain" description="VOC" evidence="1">
    <location>
        <begin position="4"/>
        <end position="129"/>
    </location>
</feature>
<dbReference type="EMBL" id="AMRK01000010">
    <property type="protein sequence ID" value="EKE69316.1"/>
    <property type="molecule type" value="Genomic_DNA"/>
</dbReference>
<dbReference type="PANTHER" id="PTHR36110">
    <property type="entry name" value="RING-CLEAVING DIOXYGENASE MHQE-RELATED"/>
    <property type="match status" value="1"/>
</dbReference>
<dbReference type="Gene3D" id="3.40.50.1820">
    <property type="entry name" value="alpha/beta hydrolase"/>
    <property type="match status" value="1"/>
</dbReference>
<dbReference type="Proteomes" id="UP000006762">
    <property type="component" value="Unassembled WGS sequence"/>
</dbReference>
<keyword evidence="3" id="KW-1185">Reference proteome</keyword>
<dbReference type="SUPFAM" id="SSF54593">
    <property type="entry name" value="Glyoxalase/Bleomycin resistance protein/Dihydroxybiphenyl dioxygenase"/>
    <property type="match status" value="1"/>
</dbReference>
<comment type="caution">
    <text evidence="2">The sequence shown here is derived from an EMBL/GenBank/DDBJ whole genome shotgun (WGS) entry which is preliminary data.</text>
</comment>
<proteinExistence type="predicted"/>
<dbReference type="InterPro" id="IPR029068">
    <property type="entry name" value="Glyas_Bleomycin-R_OHBP_Dase"/>
</dbReference>
<protein>
    <submittedName>
        <fullName evidence="2">Glyoxalase/bleomycin resistance protein/dioxygenase</fullName>
    </submittedName>
</protein>
<keyword evidence="2" id="KW-0560">Oxidoreductase</keyword>
<keyword evidence="2" id="KW-0223">Dioxygenase</keyword>